<comment type="caution">
    <text evidence="2">The sequence shown here is derived from an EMBL/GenBank/DDBJ whole genome shotgun (WGS) entry which is preliminary data.</text>
</comment>
<dbReference type="Proteomes" id="UP000542742">
    <property type="component" value="Unassembled WGS sequence"/>
</dbReference>
<evidence type="ECO:0000256" key="1">
    <source>
        <dbReference type="SAM" id="Phobius"/>
    </source>
</evidence>
<accession>A0A7W7CRX1</accession>
<organism evidence="2 3">
    <name type="scientific">Paractinoplanes abujensis</name>
    <dbReference type="NCBI Taxonomy" id="882441"/>
    <lineage>
        <taxon>Bacteria</taxon>
        <taxon>Bacillati</taxon>
        <taxon>Actinomycetota</taxon>
        <taxon>Actinomycetes</taxon>
        <taxon>Micromonosporales</taxon>
        <taxon>Micromonosporaceae</taxon>
        <taxon>Paractinoplanes</taxon>
    </lineage>
</organism>
<name>A0A7W7CRX1_9ACTN</name>
<protein>
    <submittedName>
        <fullName evidence="2">Uncharacterized protein</fullName>
    </submittedName>
</protein>
<dbReference type="AlphaFoldDB" id="A0A7W7CRX1"/>
<sequence>MGRPVGSPADVMVASAAHWLAAADRVDEFEVALALTASAGERDDLMRARLLLLTGRPREALGLLAREQITELSPESRTSWPHLLLAACRAAGGDLGAYRWLLSTVAAWPGAWQPLYLVGAAAEQCGDYATADQAWTALVRAHGIVTSFTLSRFLGSVVARRDRHDGAAATRTVLDVVEEFLAADPDVEAHPEPILAAVNYLRRRGDTAGSALLLHVAHHRFPEAAALRAVVTSAPMRRFGRRRTALRLASAAPLVPAAALAVWSGVPPLVVAGLVPVLLVHHFGARTVPGFTAADSAVWRAGAKLRQGPARRELTLDQHVGAALALALVVTAAVPIAGASTGRVTLSAVVFAGLMAVVTAIGQALMRLARWHNWRSERHRRQQADRYRLADAGDCRCWQAGALTGSYATAYLNRHLTVAGPAGRLLGAAVLRCPTTGTLWLSTTAGPSGKHLLLRGVDQLSIDQPAPATGGYL</sequence>
<feature type="transmembrane region" description="Helical" evidence="1">
    <location>
        <begin position="344"/>
        <end position="366"/>
    </location>
</feature>
<feature type="transmembrane region" description="Helical" evidence="1">
    <location>
        <begin position="320"/>
        <end position="338"/>
    </location>
</feature>
<proteinExistence type="predicted"/>
<keyword evidence="3" id="KW-1185">Reference proteome</keyword>
<keyword evidence="1" id="KW-0472">Membrane</keyword>
<keyword evidence="1" id="KW-0812">Transmembrane</keyword>
<dbReference type="RefSeq" id="WP_184952208.1">
    <property type="nucleotide sequence ID" value="NZ_BOMC01000056.1"/>
</dbReference>
<gene>
    <name evidence="2" type="ORF">BKA14_003763</name>
</gene>
<dbReference type="EMBL" id="JACHMF010000001">
    <property type="protein sequence ID" value="MBB4693615.1"/>
    <property type="molecule type" value="Genomic_DNA"/>
</dbReference>
<evidence type="ECO:0000313" key="2">
    <source>
        <dbReference type="EMBL" id="MBB4693615.1"/>
    </source>
</evidence>
<reference evidence="2 3" key="1">
    <citation type="submission" date="2020-08" db="EMBL/GenBank/DDBJ databases">
        <title>Sequencing the genomes of 1000 actinobacteria strains.</title>
        <authorList>
            <person name="Klenk H.-P."/>
        </authorList>
    </citation>
    <scope>NUCLEOTIDE SEQUENCE [LARGE SCALE GENOMIC DNA]</scope>
    <source>
        <strain evidence="2 3">DSM 45518</strain>
    </source>
</reference>
<evidence type="ECO:0000313" key="3">
    <source>
        <dbReference type="Proteomes" id="UP000542742"/>
    </source>
</evidence>
<keyword evidence="1" id="KW-1133">Transmembrane helix</keyword>